<evidence type="ECO:0000313" key="2">
    <source>
        <dbReference type="Proteomes" id="UP000324897"/>
    </source>
</evidence>
<dbReference type="Proteomes" id="UP000324897">
    <property type="component" value="Chromosome 1"/>
</dbReference>
<keyword evidence="2" id="KW-1185">Reference proteome</keyword>
<proteinExistence type="predicted"/>
<reference evidence="1 2" key="1">
    <citation type="journal article" date="2019" name="Sci. Rep.">
        <title>A high-quality genome of Eragrostis curvula grass provides insights into Poaceae evolution and supports new strategies to enhance forage quality.</title>
        <authorList>
            <person name="Carballo J."/>
            <person name="Santos B.A.C.M."/>
            <person name="Zappacosta D."/>
            <person name="Garbus I."/>
            <person name="Selva J.P."/>
            <person name="Gallo C.A."/>
            <person name="Diaz A."/>
            <person name="Albertini E."/>
            <person name="Caccamo M."/>
            <person name="Echenique V."/>
        </authorList>
    </citation>
    <scope>NUCLEOTIDE SEQUENCE [LARGE SCALE GENOMIC DNA]</scope>
    <source>
        <strain evidence="2">cv. Victoria</strain>
        <tissue evidence="1">Leaf</tissue>
    </source>
</reference>
<protein>
    <submittedName>
        <fullName evidence="1">Uncharacterized protein</fullName>
    </submittedName>
</protein>
<dbReference type="AlphaFoldDB" id="A0A5J9V1J9"/>
<dbReference type="EMBL" id="RWGY01000011">
    <property type="protein sequence ID" value="TVU30072.1"/>
    <property type="molecule type" value="Genomic_DNA"/>
</dbReference>
<organism evidence="1 2">
    <name type="scientific">Eragrostis curvula</name>
    <name type="common">weeping love grass</name>
    <dbReference type="NCBI Taxonomy" id="38414"/>
    <lineage>
        <taxon>Eukaryota</taxon>
        <taxon>Viridiplantae</taxon>
        <taxon>Streptophyta</taxon>
        <taxon>Embryophyta</taxon>
        <taxon>Tracheophyta</taxon>
        <taxon>Spermatophyta</taxon>
        <taxon>Magnoliopsida</taxon>
        <taxon>Liliopsida</taxon>
        <taxon>Poales</taxon>
        <taxon>Poaceae</taxon>
        <taxon>PACMAD clade</taxon>
        <taxon>Chloridoideae</taxon>
        <taxon>Eragrostideae</taxon>
        <taxon>Eragrostidinae</taxon>
        <taxon>Eragrostis</taxon>
    </lineage>
</organism>
<dbReference type="OrthoDB" id="657590at2759"/>
<gene>
    <name evidence="1" type="ORF">EJB05_21678</name>
</gene>
<evidence type="ECO:0000313" key="1">
    <source>
        <dbReference type="EMBL" id="TVU30072.1"/>
    </source>
</evidence>
<name>A0A5J9V1J9_9POAL</name>
<sequence>MSVYFRKMEYYREQMVRMLQGLLPNVPPDSVVDIARPYITLEECPDSDSEENAVEEKITCDISALLSPSTLPSKS</sequence>
<comment type="caution">
    <text evidence="1">The sequence shown here is derived from an EMBL/GenBank/DDBJ whole genome shotgun (WGS) entry which is preliminary data.</text>
</comment>
<dbReference type="Gramene" id="TVU30072">
    <property type="protein sequence ID" value="TVU30072"/>
    <property type="gene ID" value="EJB05_21678"/>
</dbReference>
<accession>A0A5J9V1J9</accession>